<evidence type="ECO:0000256" key="16">
    <source>
        <dbReference type="ARBA" id="ARBA00023180"/>
    </source>
</evidence>
<reference evidence="27" key="1">
    <citation type="submission" date="2025-08" db="UniProtKB">
        <authorList>
            <consortium name="RefSeq"/>
        </authorList>
    </citation>
    <scope>IDENTIFICATION</scope>
    <source>
        <strain evidence="27">OHB3-1</strain>
    </source>
</reference>
<organism evidence="26 27">
    <name type="scientific">Momordica charantia</name>
    <name type="common">Bitter gourd</name>
    <name type="synonym">Balsam pear</name>
    <dbReference type="NCBI Taxonomy" id="3673"/>
    <lineage>
        <taxon>Eukaryota</taxon>
        <taxon>Viridiplantae</taxon>
        <taxon>Streptophyta</taxon>
        <taxon>Embryophyta</taxon>
        <taxon>Tracheophyta</taxon>
        <taxon>Spermatophyta</taxon>
        <taxon>Magnoliopsida</taxon>
        <taxon>eudicotyledons</taxon>
        <taxon>Gunneridae</taxon>
        <taxon>Pentapetalae</taxon>
        <taxon>rosids</taxon>
        <taxon>fabids</taxon>
        <taxon>Cucurbitales</taxon>
        <taxon>Cucurbitaceae</taxon>
        <taxon>Momordiceae</taxon>
        <taxon>Momordica</taxon>
    </lineage>
</organism>
<dbReference type="GO" id="GO:0004674">
    <property type="term" value="F:protein serine/threonine kinase activity"/>
    <property type="evidence" value="ECO:0007669"/>
    <property type="project" value="UniProtKB-KW"/>
</dbReference>
<keyword evidence="4" id="KW-0723">Serine/threonine-protein kinase</keyword>
<evidence type="ECO:0000313" key="27">
    <source>
        <dbReference type="RefSeq" id="XP_022135818.1"/>
    </source>
</evidence>
<dbReference type="SMART" id="SM00108">
    <property type="entry name" value="B_lectin"/>
    <property type="match status" value="1"/>
</dbReference>
<dbReference type="SUPFAM" id="SSF51110">
    <property type="entry name" value="alpha-D-mannose-specific plant lectins"/>
    <property type="match status" value="1"/>
</dbReference>
<comment type="subcellular location">
    <subcellularLocation>
        <location evidence="1">Cell membrane</location>
        <topology evidence="1">Single-pass type I membrane protein</topology>
    </subcellularLocation>
</comment>
<evidence type="ECO:0000256" key="11">
    <source>
        <dbReference type="ARBA" id="ARBA00022840"/>
    </source>
</evidence>
<keyword evidence="26" id="KW-1185">Reference proteome</keyword>
<keyword evidence="8" id="KW-0430">Lectin</keyword>
<evidence type="ECO:0000256" key="2">
    <source>
        <dbReference type="ARBA" id="ARBA00012513"/>
    </source>
</evidence>
<dbReference type="GeneID" id="111007677"/>
<evidence type="ECO:0000256" key="10">
    <source>
        <dbReference type="ARBA" id="ARBA00022777"/>
    </source>
</evidence>
<evidence type="ECO:0000256" key="1">
    <source>
        <dbReference type="ARBA" id="ARBA00004251"/>
    </source>
</evidence>
<evidence type="ECO:0000256" key="18">
    <source>
        <dbReference type="ARBA" id="ARBA00048679"/>
    </source>
</evidence>
<dbReference type="SUPFAM" id="SSF56112">
    <property type="entry name" value="Protein kinase-like (PK-like)"/>
    <property type="match status" value="1"/>
</dbReference>
<dbReference type="Pfam" id="PF01453">
    <property type="entry name" value="B_lectin"/>
    <property type="match status" value="1"/>
</dbReference>
<dbReference type="InterPro" id="IPR011009">
    <property type="entry name" value="Kinase-like_dom_sf"/>
</dbReference>
<dbReference type="Pfam" id="PF08276">
    <property type="entry name" value="PAN_2"/>
    <property type="match status" value="1"/>
</dbReference>
<keyword evidence="19" id="KW-0245">EGF-like domain</keyword>
<dbReference type="InterPro" id="IPR001245">
    <property type="entry name" value="Ser-Thr/Tyr_kinase_cat_dom"/>
</dbReference>
<dbReference type="CDD" id="cd00054">
    <property type="entry name" value="EGF_CA"/>
    <property type="match status" value="1"/>
</dbReference>
<evidence type="ECO:0000259" key="22">
    <source>
        <dbReference type="PROSITE" id="PS50011"/>
    </source>
</evidence>
<dbReference type="InterPro" id="IPR036426">
    <property type="entry name" value="Bulb-type_lectin_dom_sf"/>
</dbReference>
<evidence type="ECO:0000256" key="19">
    <source>
        <dbReference type="PROSITE-ProRule" id="PRU00076"/>
    </source>
</evidence>
<dbReference type="OrthoDB" id="1741851at2759"/>
<dbReference type="Gene3D" id="2.90.10.10">
    <property type="entry name" value="Bulb-type lectin domain"/>
    <property type="match status" value="1"/>
</dbReference>
<feature type="region of interest" description="Disordered" evidence="20">
    <location>
        <begin position="1013"/>
        <end position="1037"/>
    </location>
</feature>
<dbReference type="PROSITE" id="PS00108">
    <property type="entry name" value="PROTEIN_KINASE_ST"/>
    <property type="match status" value="1"/>
</dbReference>
<dbReference type="Proteomes" id="UP000504603">
    <property type="component" value="Unplaced"/>
</dbReference>
<evidence type="ECO:0000256" key="20">
    <source>
        <dbReference type="SAM" id="MobiDB-lite"/>
    </source>
</evidence>
<comment type="caution">
    <text evidence="19">Lacks conserved residue(s) required for the propagation of feature annotation.</text>
</comment>
<feature type="domain" description="Protein kinase" evidence="22">
    <location>
        <begin position="719"/>
        <end position="997"/>
    </location>
</feature>
<dbReference type="PANTHER" id="PTHR27002">
    <property type="entry name" value="RECEPTOR-LIKE SERINE/THREONINE-PROTEIN KINASE SD1-8"/>
    <property type="match status" value="1"/>
</dbReference>
<comment type="catalytic activity">
    <reaction evidence="17">
        <text>L-threonyl-[protein] + ATP = O-phospho-L-threonyl-[protein] + ADP + H(+)</text>
        <dbReference type="Rhea" id="RHEA:46608"/>
        <dbReference type="Rhea" id="RHEA-COMP:11060"/>
        <dbReference type="Rhea" id="RHEA-COMP:11605"/>
        <dbReference type="ChEBI" id="CHEBI:15378"/>
        <dbReference type="ChEBI" id="CHEBI:30013"/>
        <dbReference type="ChEBI" id="CHEBI:30616"/>
        <dbReference type="ChEBI" id="CHEBI:61977"/>
        <dbReference type="ChEBI" id="CHEBI:456216"/>
        <dbReference type="EC" id="2.7.11.1"/>
    </reaction>
</comment>
<dbReference type="FunFam" id="3.30.200.20:FF:000330">
    <property type="entry name" value="G-type lectin S-receptor-like serine/threonine-protein kinase At4g03230"/>
    <property type="match status" value="1"/>
</dbReference>
<dbReference type="RefSeq" id="XP_022135818.1">
    <property type="nucleotide sequence ID" value="XM_022280126.1"/>
</dbReference>
<evidence type="ECO:0000256" key="7">
    <source>
        <dbReference type="ARBA" id="ARBA00022729"/>
    </source>
</evidence>
<gene>
    <name evidence="27" type="primary">LOC111007677</name>
</gene>
<evidence type="ECO:0000259" key="24">
    <source>
        <dbReference type="PROSITE" id="PS50927"/>
    </source>
</evidence>
<dbReference type="FunFam" id="1.10.510.10:FF:000060">
    <property type="entry name" value="G-type lectin S-receptor-like serine/threonine-protein kinase"/>
    <property type="match status" value="1"/>
</dbReference>
<keyword evidence="9" id="KW-0547">Nucleotide-binding</keyword>
<keyword evidence="11" id="KW-0067">ATP-binding</keyword>
<evidence type="ECO:0000256" key="17">
    <source>
        <dbReference type="ARBA" id="ARBA00047899"/>
    </source>
</evidence>
<evidence type="ECO:0000256" key="4">
    <source>
        <dbReference type="ARBA" id="ARBA00022527"/>
    </source>
</evidence>
<keyword evidence="15" id="KW-0675">Receptor</keyword>
<dbReference type="AlphaFoldDB" id="A0A6J1C5Y4"/>
<dbReference type="EC" id="2.7.11.1" evidence="2"/>
<evidence type="ECO:0000256" key="6">
    <source>
        <dbReference type="ARBA" id="ARBA00022692"/>
    </source>
</evidence>
<dbReference type="CDD" id="cd14066">
    <property type="entry name" value="STKc_IRAK"/>
    <property type="match status" value="1"/>
</dbReference>
<dbReference type="Pfam" id="PF07714">
    <property type="entry name" value="PK_Tyr_Ser-Thr"/>
    <property type="match status" value="1"/>
</dbReference>
<dbReference type="PROSITE" id="PS50927">
    <property type="entry name" value="BULB_LECTIN"/>
    <property type="match status" value="1"/>
</dbReference>
<evidence type="ECO:0000313" key="26">
    <source>
        <dbReference type="Proteomes" id="UP000504603"/>
    </source>
</evidence>
<evidence type="ECO:0000256" key="13">
    <source>
        <dbReference type="ARBA" id="ARBA00023136"/>
    </source>
</evidence>
<dbReference type="InterPro" id="IPR000742">
    <property type="entry name" value="EGF"/>
</dbReference>
<protein>
    <recommendedName>
        <fullName evidence="2">non-specific serine/threonine protein kinase</fullName>
        <ecNumber evidence="2">2.7.11.1</ecNumber>
    </recommendedName>
</protein>
<dbReference type="SMART" id="SM00473">
    <property type="entry name" value="PAN_AP"/>
    <property type="match status" value="1"/>
</dbReference>
<keyword evidence="13 21" id="KW-0472">Membrane</keyword>
<keyword evidence="5" id="KW-0808">Transferase</keyword>
<keyword evidence="16" id="KW-0325">Glycoprotein</keyword>
<proteinExistence type="predicted"/>
<evidence type="ECO:0000259" key="23">
    <source>
        <dbReference type="PROSITE" id="PS50026"/>
    </source>
</evidence>
<keyword evidence="14" id="KW-1015">Disulfide bond</keyword>
<feature type="domain" description="Apple" evidence="25">
    <location>
        <begin position="355"/>
        <end position="443"/>
    </location>
</feature>
<dbReference type="GO" id="GO:0005524">
    <property type="term" value="F:ATP binding"/>
    <property type="evidence" value="ECO:0007669"/>
    <property type="project" value="UniProtKB-KW"/>
</dbReference>
<dbReference type="Pfam" id="PF00954">
    <property type="entry name" value="S_locus_glycop"/>
    <property type="match status" value="1"/>
</dbReference>
<dbReference type="InterPro" id="IPR001480">
    <property type="entry name" value="Bulb-type_lectin_dom"/>
</dbReference>
<dbReference type="PANTHER" id="PTHR27002:SF1111">
    <property type="entry name" value="NON-SPECIFIC SERINE_THREONINE PROTEIN KINASE"/>
    <property type="match status" value="1"/>
</dbReference>
<evidence type="ECO:0000256" key="3">
    <source>
        <dbReference type="ARBA" id="ARBA00022475"/>
    </source>
</evidence>
<keyword evidence="6 21" id="KW-0812">Transmembrane</keyword>
<evidence type="ECO:0000256" key="15">
    <source>
        <dbReference type="ARBA" id="ARBA00023170"/>
    </source>
</evidence>
<comment type="catalytic activity">
    <reaction evidence="18">
        <text>L-seryl-[protein] + ATP = O-phospho-L-seryl-[protein] + ADP + H(+)</text>
        <dbReference type="Rhea" id="RHEA:17989"/>
        <dbReference type="Rhea" id="RHEA-COMP:9863"/>
        <dbReference type="Rhea" id="RHEA-COMP:11604"/>
        <dbReference type="ChEBI" id="CHEBI:15378"/>
        <dbReference type="ChEBI" id="CHEBI:29999"/>
        <dbReference type="ChEBI" id="CHEBI:30616"/>
        <dbReference type="ChEBI" id="CHEBI:83421"/>
        <dbReference type="ChEBI" id="CHEBI:456216"/>
        <dbReference type="EC" id="2.7.11.1"/>
    </reaction>
</comment>
<keyword evidence="10" id="KW-0418">Kinase</keyword>
<dbReference type="Pfam" id="PF11883">
    <property type="entry name" value="DUF3403"/>
    <property type="match status" value="1"/>
</dbReference>
<dbReference type="GO" id="GO:0030246">
    <property type="term" value="F:carbohydrate binding"/>
    <property type="evidence" value="ECO:0007669"/>
    <property type="project" value="UniProtKB-KW"/>
</dbReference>
<dbReference type="InterPro" id="IPR021820">
    <property type="entry name" value="S-locus_recpt_kinase_C"/>
</dbReference>
<dbReference type="PROSITE" id="PS50011">
    <property type="entry name" value="PROTEIN_KINASE_DOM"/>
    <property type="match status" value="1"/>
</dbReference>
<feature type="transmembrane region" description="Helical" evidence="21">
    <location>
        <begin position="12"/>
        <end position="35"/>
    </location>
</feature>
<feature type="domain" description="EGF-like" evidence="23">
    <location>
        <begin position="301"/>
        <end position="337"/>
    </location>
</feature>
<name>A0A6J1C5Y4_MOMCH</name>
<evidence type="ECO:0000256" key="14">
    <source>
        <dbReference type="ARBA" id="ARBA00023157"/>
    </source>
</evidence>
<dbReference type="Gene3D" id="1.10.510.10">
    <property type="entry name" value="Transferase(Phosphotransferase) domain 1"/>
    <property type="match status" value="1"/>
</dbReference>
<dbReference type="SMART" id="SM00220">
    <property type="entry name" value="S_TKc"/>
    <property type="match status" value="1"/>
</dbReference>
<dbReference type="CDD" id="cd01098">
    <property type="entry name" value="PAN_AP_plant"/>
    <property type="match status" value="1"/>
</dbReference>
<dbReference type="GO" id="GO:0005886">
    <property type="term" value="C:plasma membrane"/>
    <property type="evidence" value="ECO:0007669"/>
    <property type="project" value="UniProtKB-SubCell"/>
</dbReference>
<dbReference type="InterPro" id="IPR003609">
    <property type="entry name" value="Pan_app"/>
</dbReference>
<feature type="domain" description="Bulb-type lectin" evidence="24">
    <location>
        <begin position="45"/>
        <end position="169"/>
    </location>
</feature>
<dbReference type="Gene3D" id="3.30.200.20">
    <property type="entry name" value="Phosphorylase Kinase, domain 1"/>
    <property type="match status" value="1"/>
</dbReference>
<evidence type="ECO:0000256" key="9">
    <source>
        <dbReference type="ARBA" id="ARBA00022741"/>
    </source>
</evidence>
<evidence type="ECO:0000256" key="12">
    <source>
        <dbReference type="ARBA" id="ARBA00022989"/>
    </source>
</evidence>
<dbReference type="InterPro" id="IPR008271">
    <property type="entry name" value="Ser/Thr_kinase_AS"/>
</dbReference>
<keyword evidence="3" id="KW-1003">Cell membrane</keyword>
<dbReference type="KEGG" id="mcha:111007677"/>
<dbReference type="PROSITE" id="PS50948">
    <property type="entry name" value="PAN"/>
    <property type="match status" value="1"/>
</dbReference>
<accession>A0A6J1C5Y4</accession>
<keyword evidence="12 21" id="KW-1133">Transmembrane helix</keyword>
<dbReference type="InterPro" id="IPR000719">
    <property type="entry name" value="Prot_kinase_dom"/>
</dbReference>
<evidence type="ECO:0000256" key="8">
    <source>
        <dbReference type="ARBA" id="ARBA00022734"/>
    </source>
</evidence>
<dbReference type="InterPro" id="IPR000858">
    <property type="entry name" value="S_locus_glycoprot_dom"/>
</dbReference>
<feature type="transmembrane region" description="Helical" evidence="21">
    <location>
        <begin position="629"/>
        <end position="655"/>
    </location>
</feature>
<evidence type="ECO:0000256" key="21">
    <source>
        <dbReference type="SAM" id="Phobius"/>
    </source>
</evidence>
<keyword evidence="7" id="KW-0732">Signal</keyword>
<evidence type="ECO:0000259" key="25">
    <source>
        <dbReference type="PROSITE" id="PS50948"/>
    </source>
</evidence>
<dbReference type="GO" id="GO:0048544">
    <property type="term" value="P:recognition of pollen"/>
    <property type="evidence" value="ECO:0007669"/>
    <property type="project" value="InterPro"/>
</dbReference>
<dbReference type="PROSITE" id="PS50026">
    <property type="entry name" value="EGF_3"/>
    <property type="match status" value="1"/>
</dbReference>
<evidence type="ECO:0000256" key="5">
    <source>
        <dbReference type="ARBA" id="ARBA00022679"/>
    </source>
</evidence>
<sequence>MMVARRRSYRNLVAISWSAEELISFFLLYSFVFFISVVNCIPKDTLEFKSCIIDERGDTLISAGARFELGFFTPYGSSKRGRYVGIWYYKSNPRTVVWVANRDRPLLGSDGVFTIEDDGNLKVSDGNWNLYWSTKIGHPIIGSRTLKLMDNGNLILSYEDQEDFSEKILWQSFDYPTDTFLPGMVMDDNLVLTSWKSYEDPGQGNFTFQLDQDGGQYVIWKRSVKYWKSGVSGKFITTDKMPAALLYLLSNFSSKGVSNVSVPRLTSSLYIDTRLVLNSSGQLQYLNWDDHRVWSQIWVEPRDRCSVYNVCGNFASCNSKGGVACKCLPGFEPASPESWNIGDYSGGCNRKSPMCGIDDESDTFLSLKMMKSGNPDFQFNAKDDSDCKLECLNNCQCQAYSYVEANITRHSGIDNSACWIWSGDLNNLEDEFDNGRDLNVRVAVRDLELTVRNCETCGTNLIPYPLSTGPNCGDPMYLSFNCNVTTGQVTFAAPGGMYKVKFINSEARKFVIQTNDAGDCGDKNWIIKTLQLNQSSPFHVTNWCNFKETNPENFSLKTSNEVEIGWEPPLEPTCSSSTDCKDWPYSTCNMTKDGNQRCLCITNFHWNGWGLNCSTDHNKEKDGRGKMTFSVIIVATIICIVFLMILSSTVFYIYFSKTGLIERQESRGNSQKESMLHLYDNERRVKDLIESGRFKEDDTNGIDIPFFDLETILIATENFSNANKLGQGGFGPVYKGKFPSGQEIAVKRLSSGSGQGFEEFRNEVLLIAKLQHRNLVRLLGYCVEGDEKMLLYEYMPNKSLDAFIFDQKQRILLDWDMRFNVILGIARGLLYLHQDSRLRIIHRDLKTSNILLDEEMNPKISDFGLARIFGGKETATNTKRVVGTYGYMSPEYALDGLFSVKSDVFSFGVVVIEIISGKRNTGFYHSEKALSLLGYAWDLWITGKGLDLMEQTVSENCKRDEYLKCLNVGLLCVQEDPWDRPTMSNVVFMLGSETATLPSPKPPAFIVRRCPSSRASSSTKPETFSHNELTVTLQEGR</sequence>
<dbReference type="CDD" id="cd00028">
    <property type="entry name" value="B_lectin"/>
    <property type="match status" value="1"/>
</dbReference>